<sequence length="80" mass="9116">MSCDKKQFSVELCSPKEDAGDELVGRRNCGRSFPTGISFITDIEHGTYSMTQLYFFGIVRDGRDLPVHKDYIRSIQIIII</sequence>
<proteinExistence type="predicted"/>
<dbReference type="AlphaFoldDB" id="A0A8X6TBU1"/>
<comment type="caution">
    <text evidence="1">The sequence shown here is derived from an EMBL/GenBank/DDBJ whole genome shotgun (WGS) entry which is preliminary data.</text>
</comment>
<organism evidence="1 2">
    <name type="scientific">Nephila pilipes</name>
    <name type="common">Giant wood spider</name>
    <name type="synonym">Nephila maculata</name>
    <dbReference type="NCBI Taxonomy" id="299642"/>
    <lineage>
        <taxon>Eukaryota</taxon>
        <taxon>Metazoa</taxon>
        <taxon>Ecdysozoa</taxon>
        <taxon>Arthropoda</taxon>
        <taxon>Chelicerata</taxon>
        <taxon>Arachnida</taxon>
        <taxon>Araneae</taxon>
        <taxon>Araneomorphae</taxon>
        <taxon>Entelegynae</taxon>
        <taxon>Araneoidea</taxon>
        <taxon>Nephilidae</taxon>
        <taxon>Nephila</taxon>
    </lineage>
</organism>
<reference evidence="1" key="1">
    <citation type="submission" date="2020-08" db="EMBL/GenBank/DDBJ databases">
        <title>Multicomponent nature underlies the extraordinary mechanical properties of spider dragline silk.</title>
        <authorList>
            <person name="Kono N."/>
            <person name="Nakamura H."/>
            <person name="Mori M."/>
            <person name="Yoshida Y."/>
            <person name="Ohtoshi R."/>
            <person name="Malay A.D."/>
            <person name="Moran D.A.P."/>
            <person name="Tomita M."/>
            <person name="Numata K."/>
            <person name="Arakawa K."/>
        </authorList>
    </citation>
    <scope>NUCLEOTIDE SEQUENCE</scope>
</reference>
<protein>
    <submittedName>
        <fullName evidence="1">Uncharacterized protein</fullName>
    </submittedName>
</protein>
<evidence type="ECO:0000313" key="2">
    <source>
        <dbReference type="Proteomes" id="UP000887013"/>
    </source>
</evidence>
<dbReference type="OrthoDB" id="10276355at2759"/>
<dbReference type="Proteomes" id="UP000887013">
    <property type="component" value="Unassembled WGS sequence"/>
</dbReference>
<evidence type="ECO:0000313" key="1">
    <source>
        <dbReference type="EMBL" id="GFS91235.1"/>
    </source>
</evidence>
<keyword evidence="2" id="KW-1185">Reference proteome</keyword>
<name>A0A8X6TBU1_NEPPI</name>
<gene>
    <name evidence="1" type="ORF">NPIL_671531</name>
</gene>
<dbReference type="EMBL" id="BMAW01099695">
    <property type="protein sequence ID" value="GFS91235.1"/>
    <property type="molecule type" value="Genomic_DNA"/>
</dbReference>
<accession>A0A8X6TBU1</accession>